<evidence type="ECO:0000313" key="3">
    <source>
        <dbReference type="Proteomes" id="UP000266796"/>
    </source>
</evidence>
<sequence>MLFSEKAWNKNLDTYSKIINLPFNQELMKGTLCINKFKNYIIQDAHYLNFFCKTLSLLSSKSHSIEANIVLLNAAKYVIEEEKILHKNFFKFFNLEEKNILEIPISPTCHHYGHFLMNLASNFNYNIAISAILPCFKIYSEISKYFYDKVNKTNPYYQWIISYSSDKFDEQVQKIEELINNIEKNSTYEISIEMHKYYKTAFYLEYLFWNSAYIIEKW</sequence>
<dbReference type="Gene3D" id="1.20.910.10">
    <property type="entry name" value="Heme oxygenase-like"/>
    <property type="match status" value="1"/>
</dbReference>
<name>A0A3Q8EUH6_9PROT</name>
<keyword evidence="3" id="KW-1185">Reference proteome</keyword>
<dbReference type="PANTHER" id="PTHR43198">
    <property type="entry name" value="BIFUNCTIONAL TH2 PROTEIN"/>
    <property type="match status" value="1"/>
</dbReference>
<reference evidence="2 3" key="1">
    <citation type="journal article" date="2018" name="Parasitology">
        <title>The reduced genome of Candidatus Kinetoplastibacterium sorsogonicusi, the endosymbiont of Kentomonas sorsogonicus (Trypanosomatidae): loss of the haem-synthesis pathway.</title>
        <authorList>
            <person name="Silva F.M."/>
            <person name="Kostygov A.Y."/>
            <person name="Spodareva V.V."/>
            <person name="Butenko A."/>
            <person name="Tossou R."/>
            <person name="Lukes J."/>
            <person name="Yurchenko V."/>
            <person name="Alves J.M.P."/>
        </authorList>
    </citation>
    <scope>NUCLEOTIDE SEQUENCE [LARGE SCALE GENOMIC DNA]</scope>
    <source>
        <strain evidence="2 3">MF-08</strain>
    </source>
</reference>
<dbReference type="Proteomes" id="UP000266796">
    <property type="component" value="Chromosome"/>
</dbReference>
<proteinExistence type="predicted"/>
<dbReference type="KEGG" id="kso:CKSOR_00579"/>
<dbReference type="InterPro" id="IPR016084">
    <property type="entry name" value="Haem_Oase-like_multi-hlx"/>
</dbReference>
<dbReference type="Pfam" id="PF03070">
    <property type="entry name" value="TENA_THI-4"/>
    <property type="match status" value="1"/>
</dbReference>
<evidence type="ECO:0000259" key="1">
    <source>
        <dbReference type="Pfam" id="PF03070"/>
    </source>
</evidence>
<gene>
    <name evidence="2" type="primary">tenA</name>
    <name evidence="2" type="ORF">CKSOR_00579</name>
</gene>
<dbReference type="GO" id="GO:0050334">
    <property type="term" value="F:thiaminase activity"/>
    <property type="evidence" value="ECO:0007669"/>
    <property type="project" value="UniProtKB-EC"/>
</dbReference>
<keyword evidence="2" id="KW-0378">Hydrolase</keyword>
<organism evidence="2 3">
    <name type="scientific">Candidatus Kinetoplastidibacterium kentomonadis</name>
    <dbReference type="NCBI Taxonomy" id="1576550"/>
    <lineage>
        <taxon>Bacteria</taxon>
        <taxon>Pseudomonadati</taxon>
        <taxon>Pseudomonadota</taxon>
        <taxon>Betaproteobacteria</taxon>
        <taxon>Candidatus Kinetoplastidibacterium</taxon>
    </lineage>
</organism>
<accession>A0A3Q8EUH6</accession>
<dbReference type="CDD" id="cd19365">
    <property type="entry name" value="TenA_C-like"/>
    <property type="match status" value="1"/>
</dbReference>
<dbReference type="GO" id="GO:0005829">
    <property type="term" value="C:cytosol"/>
    <property type="evidence" value="ECO:0007669"/>
    <property type="project" value="TreeGrafter"/>
</dbReference>
<dbReference type="AlphaFoldDB" id="A0A3Q8EUH6"/>
<dbReference type="SUPFAM" id="SSF48613">
    <property type="entry name" value="Heme oxygenase-like"/>
    <property type="match status" value="1"/>
</dbReference>
<dbReference type="InterPro" id="IPR004305">
    <property type="entry name" value="Thiaminase-2/PQQC"/>
</dbReference>
<dbReference type="EMBL" id="CP025628">
    <property type="protein sequence ID" value="AWD32680.1"/>
    <property type="molecule type" value="Genomic_DNA"/>
</dbReference>
<protein>
    <submittedName>
        <fullName evidence="2">Aminopyrimidine aminohydrolase</fullName>
        <ecNumber evidence="2">3.5.99.2</ecNumber>
    </submittedName>
</protein>
<dbReference type="PANTHER" id="PTHR43198:SF2">
    <property type="entry name" value="SI:CH1073-67J19.1-RELATED"/>
    <property type="match status" value="1"/>
</dbReference>
<dbReference type="InterPro" id="IPR050967">
    <property type="entry name" value="Thiamine_Salvage_TenA"/>
</dbReference>
<evidence type="ECO:0000313" key="2">
    <source>
        <dbReference type="EMBL" id="AWD32680.1"/>
    </source>
</evidence>
<dbReference type="RefSeq" id="WP_108674079.1">
    <property type="nucleotide sequence ID" value="NZ_CP025628.1"/>
</dbReference>
<feature type="domain" description="Thiaminase-2/PQQC" evidence="1">
    <location>
        <begin position="13"/>
        <end position="213"/>
    </location>
</feature>
<dbReference type="OrthoDB" id="34166at2"/>
<dbReference type="EC" id="3.5.99.2" evidence="2"/>